<dbReference type="NCBIfam" id="TIGR03620">
    <property type="entry name" value="F420_MSMEG_4141"/>
    <property type="match status" value="1"/>
</dbReference>
<reference evidence="3" key="1">
    <citation type="submission" date="2020-05" db="EMBL/GenBank/DDBJ databases">
        <authorList>
            <person name="Chiriac C."/>
            <person name="Salcher M."/>
            <person name="Ghai R."/>
            <person name="Kavagutti S V."/>
        </authorList>
    </citation>
    <scope>NUCLEOTIDE SEQUENCE</scope>
</reference>
<feature type="domain" description="Luciferase-like" evidence="2">
    <location>
        <begin position="30"/>
        <end position="273"/>
    </location>
</feature>
<keyword evidence="1" id="KW-0560">Oxidoreductase</keyword>
<proteinExistence type="predicted"/>
<dbReference type="EMBL" id="CAEZYF010000030">
    <property type="protein sequence ID" value="CAB4743971.1"/>
    <property type="molecule type" value="Genomic_DNA"/>
</dbReference>
<dbReference type="GO" id="GO:0016705">
    <property type="term" value="F:oxidoreductase activity, acting on paired donors, with incorporation or reduction of molecular oxygen"/>
    <property type="evidence" value="ECO:0007669"/>
    <property type="project" value="InterPro"/>
</dbReference>
<evidence type="ECO:0000313" key="7">
    <source>
        <dbReference type="EMBL" id="CAB4959440.1"/>
    </source>
</evidence>
<dbReference type="EMBL" id="CAESGF010000040">
    <property type="protein sequence ID" value="CAB4365669.1"/>
    <property type="molecule type" value="Genomic_DNA"/>
</dbReference>
<gene>
    <name evidence="4" type="ORF">UFOPK2656_03105</name>
    <name evidence="5" type="ORF">UFOPK3099_01014</name>
    <name evidence="6" type="ORF">UFOPK3267_01005</name>
    <name evidence="7" type="ORF">UFOPK3651_03409</name>
    <name evidence="8" type="ORF">UFOPK3931_01746</name>
    <name evidence="3" type="ORF">UFOPK4189_03411</name>
</gene>
<accession>A0A6J6ABU1</accession>
<dbReference type="PANTHER" id="PTHR43244">
    <property type="match status" value="1"/>
</dbReference>
<evidence type="ECO:0000256" key="1">
    <source>
        <dbReference type="ARBA" id="ARBA00023002"/>
    </source>
</evidence>
<evidence type="ECO:0000313" key="6">
    <source>
        <dbReference type="EMBL" id="CAB4849825.1"/>
    </source>
</evidence>
<dbReference type="EMBL" id="CAFBOL010000045">
    <property type="protein sequence ID" value="CAB4995151.1"/>
    <property type="molecule type" value="Genomic_DNA"/>
</dbReference>
<dbReference type="PANTHER" id="PTHR43244:SF1">
    <property type="entry name" value="5,10-METHYLENETETRAHYDROMETHANOPTERIN REDUCTASE"/>
    <property type="match status" value="1"/>
</dbReference>
<dbReference type="SUPFAM" id="SSF51679">
    <property type="entry name" value="Bacterial luciferase-like"/>
    <property type="match status" value="1"/>
</dbReference>
<sequence>MNRTELTARLGRVGIWTRQLDMSPGVVAEQAAAEIEALGWQSLWIPEAMHRDVLVHASLLLAATEHLVVATGVARVHARGPQAMALTERHLNERFPGRLLLGLGVSHPFIVQRILGQEYGPPVETMSTYLDAMDATRYGPAPMPTDNGRVLAALGPKMLELATRRAAGVHTYMAPVAHTAWAREQLGDSQFLAPNLKVVLTNDPTEGLAIARWSTSATIKSPAYRTNLLRVGFAADDLEGGLSDAVVHALVAIGDEDAIAARVREHLDAGADHVCIEVLTGDDTTVPMDAWRRLASLGVQT</sequence>
<evidence type="ECO:0000313" key="3">
    <source>
        <dbReference type="EMBL" id="CAB4365669.1"/>
    </source>
</evidence>
<dbReference type="EMBL" id="CAFBIY010000043">
    <property type="protein sequence ID" value="CAB4849825.1"/>
    <property type="molecule type" value="Genomic_DNA"/>
</dbReference>
<dbReference type="AlphaFoldDB" id="A0A6J6ABU1"/>
<evidence type="ECO:0000259" key="2">
    <source>
        <dbReference type="Pfam" id="PF00296"/>
    </source>
</evidence>
<dbReference type="Gene3D" id="3.20.20.30">
    <property type="entry name" value="Luciferase-like domain"/>
    <property type="match status" value="1"/>
</dbReference>
<dbReference type="EMBL" id="CAFBMT010000042">
    <property type="protein sequence ID" value="CAB4959440.1"/>
    <property type="molecule type" value="Genomic_DNA"/>
</dbReference>
<organism evidence="3">
    <name type="scientific">freshwater metagenome</name>
    <dbReference type="NCBI Taxonomy" id="449393"/>
    <lineage>
        <taxon>unclassified sequences</taxon>
        <taxon>metagenomes</taxon>
        <taxon>ecological metagenomes</taxon>
    </lineage>
</organism>
<dbReference type="InterPro" id="IPR036661">
    <property type="entry name" value="Luciferase-like_sf"/>
</dbReference>
<evidence type="ECO:0000313" key="4">
    <source>
        <dbReference type="EMBL" id="CAB4743971.1"/>
    </source>
</evidence>
<dbReference type="InterPro" id="IPR019922">
    <property type="entry name" value="Lucif-like_OxRdatse_MSMEG_4141"/>
</dbReference>
<dbReference type="InterPro" id="IPR050564">
    <property type="entry name" value="F420-G6PD/mer"/>
</dbReference>
<dbReference type="EMBL" id="CAFAAV010000061">
    <property type="protein sequence ID" value="CAB4815181.1"/>
    <property type="molecule type" value="Genomic_DNA"/>
</dbReference>
<evidence type="ECO:0000313" key="5">
    <source>
        <dbReference type="EMBL" id="CAB4815181.1"/>
    </source>
</evidence>
<protein>
    <submittedName>
        <fullName evidence="3">Unannotated protein</fullName>
    </submittedName>
</protein>
<dbReference type="Pfam" id="PF00296">
    <property type="entry name" value="Bac_luciferase"/>
    <property type="match status" value="1"/>
</dbReference>
<name>A0A6J6ABU1_9ZZZZ</name>
<evidence type="ECO:0000313" key="8">
    <source>
        <dbReference type="EMBL" id="CAB4995151.1"/>
    </source>
</evidence>
<dbReference type="InterPro" id="IPR011251">
    <property type="entry name" value="Luciferase-like_dom"/>
</dbReference>